<feature type="compositionally biased region" description="Polar residues" evidence="1">
    <location>
        <begin position="583"/>
        <end position="603"/>
    </location>
</feature>
<keyword evidence="2" id="KW-1133">Transmembrane helix</keyword>
<feature type="transmembrane region" description="Helical" evidence="2">
    <location>
        <begin position="54"/>
        <end position="74"/>
    </location>
</feature>
<protein>
    <recommendedName>
        <fullName evidence="5">Squalene cyclase C-terminal domain-containing protein</fullName>
    </recommendedName>
</protein>
<organism evidence="3 4">
    <name type="scientific">Blastopirellula marina</name>
    <dbReference type="NCBI Taxonomy" id="124"/>
    <lineage>
        <taxon>Bacteria</taxon>
        <taxon>Pseudomonadati</taxon>
        <taxon>Planctomycetota</taxon>
        <taxon>Planctomycetia</taxon>
        <taxon>Pirellulales</taxon>
        <taxon>Pirellulaceae</taxon>
        <taxon>Blastopirellula</taxon>
    </lineage>
</organism>
<evidence type="ECO:0000256" key="1">
    <source>
        <dbReference type="SAM" id="MobiDB-lite"/>
    </source>
</evidence>
<feature type="compositionally biased region" description="Polar residues" evidence="1">
    <location>
        <begin position="389"/>
        <end position="402"/>
    </location>
</feature>
<accession>A0A2S8F8Q2</accession>
<keyword evidence="2" id="KW-0812">Transmembrane</keyword>
<feature type="region of interest" description="Disordered" evidence="1">
    <location>
        <begin position="113"/>
        <end position="188"/>
    </location>
</feature>
<feature type="compositionally biased region" description="Basic and acidic residues" evidence="1">
    <location>
        <begin position="218"/>
        <end position="240"/>
    </location>
</feature>
<feature type="region of interest" description="Disordered" evidence="1">
    <location>
        <begin position="569"/>
        <end position="604"/>
    </location>
</feature>
<comment type="caution">
    <text evidence="3">The sequence shown here is derived from an EMBL/GenBank/DDBJ whole genome shotgun (WGS) entry which is preliminary data.</text>
</comment>
<name>A0A2S8F8Q2_9BACT</name>
<evidence type="ECO:0000313" key="4">
    <source>
        <dbReference type="Proteomes" id="UP000239388"/>
    </source>
</evidence>
<dbReference type="OrthoDB" id="238862at2"/>
<feature type="region of interest" description="Disordered" evidence="1">
    <location>
        <begin position="366"/>
        <end position="419"/>
    </location>
</feature>
<dbReference type="RefSeq" id="WP_105358744.1">
    <property type="nucleotide sequence ID" value="NZ_PUIB01000025.1"/>
</dbReference>
<feature type="region of interest" description="Disordered" evidence="1">
    <location>
        <begin position="460"/>
        <end position="491"/>
    </location>
</feature>
<feature type="compositionally biased region" description="Low complexity" evidence="1">
    <location>
        <begin position="368"/>
        <end position="382"/>
    </location>
</feature>
<evidence type="ECO:0008006" key="5">
    <source>
        <dbReference type="Google" id="ProtNLM"/>
    </source>
</evidence>
<keyword evidence="2" id="KW-0472">Membrane</keyword>
<feature type="transmembrane region" description="Helical" evidence="2">
    <location>
        <begin position="86"/>
        <end position="107"/>
    </location>
</feature>
<feature type="compositionally biased region" description="Low complexity" evidence="1">
    <location>
        <begin position="243"/>
        <end position="266"/>
    </location>
</feature>
<evidence type="ECO:0000256" key="2">
    <source>
        <dbReference type="SAM" id="Phobius"/>
    </source>
</evidence>
<dbReference type="Gene3D" id="1.50.10.20">
    <property type="match status" value="1"/>
</dbReference>
<evidence type="ECO:0000313" key="3">
    <source>
        <dbReference type="EMBL" id="PQO28304.1"/>
    </source>
</evidence>
<sequence length="1100" mass="118831">MAQDWRTDDDSHSFSPPEKAWPVYVAFTMFMLYFGAASYLLFDWNHDLWYFDAKVYIAFSVVAWMVGMATIPLLDLSSVRRGIQLSIVLSLMLHLSLFLGIVAIQVGEIADSSLNPNEEKTPKRQPVVVPDYSPAQISEDHEAEQVYQRPVETREAEAEVDPLEQEKIEHQQPEMNRNEISQEELPPEIQPEPIERKPQEMQQPKQTTLDELPSELARQMREMEREAQQAEQIEVQRQEEQPPEISAAQAAAQRAAQALEMQRQAASVEQAMQRATEIQRRETAQDLPELSAAAANDVQRQRMDTMSPARTQAEAVAVQELAAQQVQAQAQAAQLARQQAPQQANQPLTNIEAPVNSAMAASMALTRSQQASSPQISPSAAPREIGRNAATSNLPTINTNVADNFPRPIAGEPRSAQLRPTAGSVARQEVGGDGVAANAVNPGQLWARPSTADRTAQLVEQHGATRGTTSRDEGIATSDLRNPSIGRSAATGSQAMIGPSVKIEYVGPANGNQAGANADALSSGQFSAPSTNVGRTAGNGAEQIGSGQFGSGQIGMSNVGAPGANLGSSFTAPTPGNVRRGSTGPSLQEMASGSSGLPSSRTPGRSPVVGITAEGSGVPGAAGVMPPGGANVAGTMPGVGTVPEVRRRSFGDGTMPAGRPGVNDLAGTPIGTAPQSGFIGRRRTGDVPQINTGLANLPARSPGRQGPLLSTQAAIPTEAFSRRAMRKGAGAGDGAIRPSRATEEAIERGLGFLARHQSSDGRWSLRGFAAVHPENYPLYQQEVTSEYALNSDTAATGLALLAFLGAGYDHLSDKYQQEVSDGIQFLLKHQKANGDLYIEMDTKSNASCRLYSHAIAALALSEAYGMTQDESLRLPAQRSLDFIELAQDPNLGGWRYTPRDGTDTSVTGWMTLALKSGQLAGLQVDPKTFEGIRRWLRSAEARLGGRAVYVYNPNAPDTDAQRKGRLPSQTMTAVGALIQLYLGNRRDSQTLQDSAAYLKENLPQLGTPQHPLRDTYYWYYATQVMFHMRGEYWEAWDSKLHVMLEETQVQEGPAAGSWDPYGEISDRWAPFAGRIYVTTMNLLSLEVYHRHLPIYEDVGR</sequence>
<dbReference type="EMBL" id="PUIB01000025">
    <property type="protein sequence ID" value="PQO28304.1"/>
    <property type="molecule type" value="Genomic_DNA"/>
</dbReference>
<dbReference type="AlphaFoldDB" id="A0A2S8F8Q2"/>
<feature type="region of interest" description="Disordered" evidence="1">
    <location>
        <begin position="216"/>
        <end position="311"/>
    </location>
</feature>
<gene>
    <name evidence="3" type="ORF">C5Y98_25760</name>
</gene>
<dbReference type="CDD" id="cd00688">
    <property type="entry name" value="ISOPREN_C2_like"/>
    <property type="match status" value="1"/>
</dbReference>
<dbReference type="InterPro" id="IPR008930">
    <property type="entry name" value="Terpenoid_cyclase/PrenylTrfase"/>
</dbReference>
<proteinExistence type="predicted"/>
<feature type="transmembrane region" description="Helical" evidence="2">
    <location>
        <begin position="21"/>
        <end position="42"/>
    </location>
</feature>
<reference evidence="3 4" key="1">
    <citation type="submission" date="2018-02" db="EMBL/GenBank/DDBJ databases">
        <title>Comparative genomes isolates from brazilian mangrove.</title>
        <authorList>
            <person name="Araujo J.E."/>
            <person name="Taketani R.G."/>
            <person name="Silva M.C.P."/>
            <person name="Loureco M.V."/>
            <person name="Andreote F.D."/>
        </authorList>
    </citation>
    <scope>NUCLEOTIDE SEQUENCE [LARGE SCALE GENOMIC DNA]</scope>
    <source>
        <strain evidence="3 4">NAP PRIS-MGV</strain>
    </source>
</reference>
<dbReference type="Proteomes" id="UP000239388">
    <property type="component" value="Unassembled WGS sequence"/>
</dbReference>
<dbReference type="SUPFAM" id="SSF48239">
    <property type="entry name" value="Terpenoid cyclases/Protein prenyltransferases"/>
    <property type="match status" value="1"/>
</dbReference>